<accession>A0AAD5QRE8</accession>
<reference evidence="2" key="1">
    <citation type="submission" date="2021-06" db="EMBL/GenBank/DDBJ databases">
        <title>Parelaphostrongylus tenuis whole genome reference sequence.</title>
        <authorList>
            <person name="Garwood T.J."/>
            <person name="Larsen P.A."/>
            <person name="Fountain-Jones N.M."/>
            <person name="Garbe J.R."/>
            <person name="Macchietto M.G."/>
            <person name="Kania S.A."/>
            <person name="Gerhold R.W."/>
            <person name="Richards J.E."/>
            <person name="Wolf T.M."/>
        </authorList>
    </citation>
    <scope>NUCLEOTIDE SEQUENCE</scope>
    <source>
        <strain evidence="2">MNPRO001-30</strain>
        <tissue evidence="2">Meninges</tissue>
    </source>
</reference>
<keyword evidence="3" id="KW-1185">Reference proteome</keyword>
<name>A0AAD5QRE8_PARTN</name>
<keyword evidence="1" id="KW-0472">Membrane</keyword>
<evidence type="ECO:0000313" key="2">
    <source>
        <dbReference type="EMBL" id="KAJ1359592.1"/>
    </source>
</evidence>
<dbReference type="EMBL" id="JAHQIW010003651">
    <property type="protein sequence ID" value="KAJ1359592.1"/>
    <property type="molecule type" value="Genomic_DNA"/>
</dbReference>
<dbReference type="AlphaFoldDB" id="A0AAD5QRE8"/>
<sequence length="97" mass="10976">MLVMWNVIWATDVVDAITLELLLLLNWRIYERCRSRASTTLSMCGTVTSDPDHSETIRARTIACSTCNPISHRYYGILGQLPSISFVPQSRTLQSND</sequence>
<gene>
    <name evidence="2" type="ORF">KIN20_018362</name>
</gene>
<proteinExistence type="predicted"/>
<dbReference type="Proteomes" id="UP001196413">
    <property type="component" value="Unassembled WGS sequence"/>
</dbReference>
<keyword evidence="1" id="KW-0812">Transmembrane</keyword>
<evidence type="ECO:0000256" key="1">
    <source>
        <dbReference type="SAM" id="Phobius"/>
    </source>
</evidence>
<feature type="transmembrane region" description="Helical" evidence="1">
    <location>
        <begin position="6"/>
        <end position="27"/>
    </location>
</feature>
<protein>
    <submittedName>
        <fullName evidence="2">Uncharacterized protein</fullName>
    </submittedName>
</protein>
<evidence type="ECO:0000313" key="3">
    <source>
        <dbReference type="Proteomes" id="UP001196413"/>
    </source>
</evidence>
<organism evidence="2 3">
    <name type="scientific">Parelaphostrongylus tenuis</name>
    <name type="common">Meningeal worm</name>
    <dbReference type="NCBI Taxonomy" id="148309"/>
    <lineage>
        <taxon>Eukaryota</taxon>
        <taxon>Metazoa</taxon>
        <taxon>Ecdysozoa</taxon>
        <taxon>Nematoda</taxon>
        <taxon>Chromadorea</taxon>
        <taxon>Rhabditida</taxon>
        <taxon>Rhabditina</taxon>
        <taxon>Rhabditomorpha</taxon>
        <taxon>Strongyloidea</taxon>
        <taxon>Metastrongylidae</taxon>
        <taxon>Parelaphostrongylus</taxon>
    </lineage>
</organism>
<keyword evidence="1" id="KW-1133">Transmembrane helix</keyword>
<comment type="caution">
    <text evidence="2">The sequence shown here is derived from an EMBL/GenBank/DDBJ whole genome shotgun (WGS) entry which is preliminary data.</text>
</comment>